<name>A0A2N3PKI0_9HELI</name>
<proteinExistence type="predicted"/>
<dbReference type="GeneID" id="97290008"/>
<dbReference type="RefSeq" id="WP_006802460.1">
    <property type="nucleotide sequence ID" value="NZ_CABKOI010000020.1"/>
</dbReference>
<organism evidence="1 2">
    <name type="scientific">Helicobacter winghamensis</name>
    <dbReference type="NCBI Taxonomy" id="157268"/>
    <lineage>
        <taxon>Bacteria</taxon>
        <taxon>Pseudomonadati</taxon>
        <taxon>Campylobacterota</taxon>
        <taxon>Epsilonproteobacteria</taxon>
        <taxon>Campylobacterales</taxon>
        <taxon>Helicobacteraceae</taxon>
        <taxon>Helicobacter</taxon>
    </lineage>
</organism>
<keyword evidence="2" id="KW-1185">Reference proteome</keyword>
<dbReference type="OrthoDB" id="5365913at2"/>
<dbReference type="InterPro" id="IPR036709">
    <property type="entry name" value="Autotransporte_beta_dom_sf"/>
</dbReference>
<dbReference type="AlphaFoldDB" id="A0A2N3PKI0"/>
<sequence length="463" mass="52058">MNIGTLENGIQNDGGKIERVENTGVIKTNNNGIHLFNNNTKDIIKIEKWYVKSAQKITLKEHENLGNVGNDGDSRIILGGDGASVVDFSDATLLIDANQYQKNVYFKVDNVVLLKEQGNLTSANATPKDIVDKSGTRTFNVIYNPQAGTFIIDPLATAMAGGFFADYLVNYLQRRNISMNQLIRYEEEKMHSKPTDVAHIFVVPYYAYDDFDLSSRNGNAEISTNGIVTGWHYFSDYGIIGGFLGYEDSNGDINITDSNAYRDVAGDVKGVFAGLRYKRYFYENGSHKISWNNQVKFGSYKADMHKIVNDKYFQDSAKVWNYAVESIINYDYSLQSDYGESILSLGAGVKYDGLRVDAFELQTKSQKRSENFYGADVTLRALHKIGNISGVLEVGMYRLFNSEIKARYGEDEDSFKVPDNYRFLQTGLIYDVNENIYFSLNYSALFADNGASHLGSLAFNVKW</sequence>
<protein>
    <recommendedName>
        <fullName evidence="3">Autotransporter domain-containing protein</fullName>
    </recommendedName>
</protein>
<dbReference type="Gene3D" id="2.40.128.130">
    <property type="entry name" value="Autotransporter beta-domain"/>
    <property type="match status" value="1"/>
</dbReference>
<reference evidence="1 2" key="1">
    <citation type="submission" date="2016-07" db="EMBL/GenBank/DDBJ databases">
        <title>Detection of Helicobacter winghamensis from caecal content of red fox (Vulpes vulpes).</title>
        <authorList>
            <person name="Zanoni R.G."/>
            <person name="Florio D."/>
            <person name="Caffara M."/>
            <person name="Renzi M."/>
            <person name="Parisi A."/>
            <person name="Pasquali F."/>
            <person name="Manfreda G."/>
        </authorList>
    </citation>
    <scope>NUCLEOTIDE SEQUENCE [LARGE SCALE GENOMIC DNA]</scope>
    <source>
        <strain evidence="1 2">295_13</strain>
    </source>
</reference>
<evidence type="ECO:0008006" key="3">
    <source>
        <dbReference type="Google" id="ProtNLM"/>
    </source>
</evidence>
<comment type="caution">
    <text evidence="1">The sequence shown here is derived from an EMBL/GenBank/DDBJ whole genome shotgun (WGS) entry which is preliminary data.</text>
</comment>
<dbReference type="EMBL" id="MBPK01000011">
    <property type="protein sequence ID" value="PKT81924.1"/>
    <property type="molecule type" value="Genomic_DNA"/>
</dbReference>
<dbReference type="SUPFAM" id="SSF103515">
    <property type="entry name" value="Autotransporter"/>
    <property type="match status" value="1"/>
</dbReference>
<evidence type="ECO:0000313" key="2">
    <source>
        <dbReference type="Proteomes" id="UP000233350"/>
    </source>
</evidence>
<gene>
    <name evidence="1" type="ORF">BCM31_01715</name>
</gene>
<dbReference type="STRING" id="556267.HWAG_00766"/>
<evidence type="ECO:0000313" key="1">
    <source>
        <dbReference type="EMBL" id="PKT81924.1"/>
    </source>
</evidence>
<dbReference type="Proteomes" id="UP000233350">
    <property type="component" value="Unassembled WGS sequence"/>
</dbReference>
<accession>A0A2N3PKI0</accession>